<protein>
    <submittedName>
        <fullName evidence="2">Uncharacterized protein</fullName>
    </submittedName>
</protein>
<name>A0A369BYE3_9GAMM</name>
<dbReference type="EMBL" id="QPJY01000010">
    <property type="protein sequence ID" value="RCX26341.1"/>
    <property type="molecule type" value="Genomic_DNA"/>
</dbReference>
<gene>
    <name evidence="2" type="ORF">DFQ59_11051</name>
</gene>
<dbReference type="Proteomes" id="UP000252707">
    <property type="component" value="Unassembled WGS sequence"/>
</dbReference>
<keyword evidence="3" id="KW-1185">Reference proteome</keyword>
<reference evidence="2 3" key="1">
    <citation type="submission" date="2018-07" db="EMBL/GenBank/DDBJ databases">
        <title>Genomic Encyclopedia of Type Strains, Phase IV (KMG-IV): sequencing the most valuable type-strain genomes for metagenomic binning, comparative biology and taxonomic classification.</title>
        <authorList>
            <person name="Goeker M."/>
        </authorList>
    </citation>
    <scope>NUCLEOTIDE SEQUENCE [LARGE SCALE GENOMIC DNA]</scope>
    <source>
        <strain evidence="2 3">DSM 26407</strain>
    </source>
</reference>
<proteinExistence type="predicted"/>
<feature type="region of interest" description="Disordered" evidence="1">
    <location>
        <begin position="1"/>
        <end position="22"/>
    </location>
</feature>
<evidence type="ECO:0000313" key="2">
    <source>
        <dbReference type="EMBL" id="RCX26341.1"/>
    </source>
</evidence>
<evidence type="ECO:0000313" key="3">
    <source>
        <dbReference type="Proteomes" id="UP000252707"/>
    </source>
</evidence>
<accession>A0A369BYE3</accession>
<evidence type="ECO:0000256" key="1">
    <source>
        <dbReference type="SAM" id="MobiDB-lite"/>
    </source>
</evidence>
<sequence length="171" mass="18797">MQSPALVESRRERRRPLRGTPAGVSGCGTLNFTAAAASNRIGNRRLIGCARCRGAGRFRRTGHRALSRGVNVNGCLRAALAAILLGLPALAPAEAIPFGEYRLLREGMNEAEILMRVGPPDWVSVSGSPWGVERRTWYYIPDGSYSGDWLTRVIFNHNGVVIRLERTPAWQ</sequence>
<dbReference type="AlphaFoldDB" id="A0A369BYE3"/>
<comment type="caution">
    <text evidence="2">The sequence shown here is derived from an EMBL/GenBank/DDBJ whole genome shotgun (WGS) entry which is preliminary data.</text>
</comment>
<organism evidence="2 3">
    <name type="scientific">Thioalbus denitrificans</name>
    <dbReference type="NCBI Taxonomy" id="547122"/>
    <lineage>
        <taxon>Bacteria</taxon>
        <taxon>Pseudomonadati</taxon>
        <taxon>Pseudomonadota</taxon>
        <taxon>Gammaproteobacteria</taxon>
        <taxon>Chromatiales</taxon>
        <taxon>Ectothiorhodospiraceae</taxon>
        <taxon>Thioalbus</taxon>
    </lineage>
</organism>